<keyword evidence="2" id="KW-1133">Transmembrane helix</keyword>
<dbReference type="SUPFAM" id="SSF53335">
    <property type="entry name" value="S-adenosyl-L-methionine-dependent methyltransferases"/>
    <property type="match status" value="1"/>
</dbReference>
<evidence type="ECO:0000256" key="1">
    <source>
        <dbReference type="SAM" id="MobiDB-lite"/>
    </source>
</evidence>
<accession>A0A7S4RFC6</accession>
<feature type="region of interest" description="Disordered" evidence="1">
    <location>
        <begin position="103"/>
        <end position="147"/>
    </location>
</feature>
<feature type="compositionally biased region" description="Basic and acidic residues" evidence="1">
    <location>
        <begin position="103"/>
        <end position="119"/>
    </location>
</feature>
<feature type="compositionally biased region" description="Polar residues" evidence="1">
    <location>
        <begin position="48"/>
        <end position="57"/>
    </location>
</feature>
<dbReference type="AlphaFoldDB" id="A0A7S4RFC6"/>
<feature type="compositionally biased region" description="Low complexity" evidence="1">
    <location>
        <begin position="128"/>
        <end position="147"/>
    </location>
</feature>
<feature type="region of interest" description="Disordered" evidence="1">
    <location>
        <begin position="1"/>
        <end position="21"/>
    </location>
</feature>
<gene>
    <name evidence="3" type="ORF">DBRI00130_LOCUS16987</name>
</gene>
<feature type="region of interest" description="Disordered" evidence="1">
    <location>
        <begin position="44"/>
        <end position="65"/>
    </location>
</feature>
<organism evidence="3">
    <name type="scientific">Ditylum brightwellii</name>
    <dbReference type="NCBI Taxonomy" id="49249"/>
    <lineage>
        <taxon>Eukaryota</taxon>
        <taxon>Sar</taxon>
        <taxon>Stramenopiles</taxon>
        <taxon>Ochrophyta</taxon>
        <taxon>Bacillariophyta</taxon>
        <taxon>Mediophyceae</taxon>
        <taxon>Lithodesmiophycidae</taxon>
        <taxon>Lithodesmiales</taxon>
        <taxon>Lithodesmiaceae</taxon>
        <taxon>Ditylum</taxon>
    </lineage>
</organism>
<evidence type="ECO:0000256" key="2">
    <source>
        <dbReference type="SAM" id="Phobius"/>
    </source>
</evidence>
<reference evidence="3" key="1">
    <citation type="submission" date="2021-01" db="EMBL/GenBank/DDBJ databases">
        <authorList>
            <person name="Corre E."/>
            <person name="Pelletier E."/>
            <person name="Niang G."/>
            <person name="Scheremetjew M."/>
            <person name="Finn R."/>
            <person name="Kale V."/>
            <person name="Holt S."/>
            <person name="Cochrane G."/>
            <person name="Meng A."/>
            <person name="Brown T."/>
            <person name="Cohen L."/>
        </authorList>
    </citation>
    <scope>NUCLEOTIDE SEQUENCE</scope>
    <source>
        <strain evidence="3">GSO104</strain>
    </source>
</reference>
<protein>
    <recommendedName>
        <fullName evidence="4">Methyltransferase domain-containing protein</fullName>
    </recommendedName>
</protein>
<proteinExistence type="predicted"/>
<dbReference type="Gene3D" id="3.40.50.150">
    <property type="entry name" value="Vaccinia Virus protein VP39"/>
    <property type="match status" value="1"/>
</dbReference>
<sequence length="455" mass="51730">MASNNNRNNADDKMDEDDGMIPLELNDEEDDILEIQGLLGDSDRDGSWISSSRSPQFATRKTRRRTTARISTFSLRKKFLGLLVMGTLSMFLGYILMPKKASENKENSNHTSNKDKQPSHDITSPLVTSAETETETSTEITSQTSEENTVDPAAFLDYICPTNIGIAINDRDGFFEWYDDDTAQHALKANNSEFEGFLDEEYGSWGITPNERKALNANWIHWYGDHLLHSESRTIYESACGTGLTLFTIIQLLYEQYNITGIEAFGNDYIARDVVTANRYYDWAVGHYPELDLRKGRICRGDSTNLTSFVPTNAFDIVMTGYIDPIDDPLHLGISDDQKHRQWCKSKNETKQALMKEEQEEMNGWFALWASQMISLVKPGGIVIIESISKPRCEVGDWGGVSKEWWAQAIQEYEWDTQLGIDSASLDIIDFDPPTHYNGLQDRYNVKMTKRKLVP</sequence>
<evidence type="ECO:0008006" key="4">
    <source>
        <dbReference type="Google" id="ProtNLM"/>
    </source>
</evidence>
<name>A0A7S4RFC6_9STRA</name>
<keyword evidence="2" id="KW-0812">Transmembrane</keyword>
<feature type="transmembrane region" description="Helical" evidence="2">
    <location>
        <begin position="79"/>
        <end position="97"/>
    </location>
</feature>
<keyword evidence="2" id="KW-0472">Membrane</keyword>
<evidence type="ECO:0000313" key="3">
    <source>
        <dbReference type="EMBL" id="CAE4611224.1"/>
    </source>
</evidence>
<dbReference type="EMBL" id="HBNS01021435">
    <property type="protein sequence ID" value="CAE4611224.1"/>
    <property type="molecule type" value="Transcribed_RNA"/>
</dbReference>
<dbReference type="InterPro" id="IPR029063">
    <property type="entry name" value="SAM-dependent_MTases_sf"/>
</dbReference>